<dbReference type="Proteomes" id="UP000606974">
    <property type="component" value="Unassembled WGS sequence"/>
</dbReference>
<accession>A0A8H7E8I5</accession>
<dbReference type="CDD" id="cd24163">
    <property type="entry name" value="RWDD2_C"/>
    <property type="match status" value="1"/>
</dbReference>
<organism evidence="1 2">
    <name type="scientific">Endocarpon pusillum</name>
    <dbReference type="NCBI Taxonomy" id="364733"/>
    <lineage>
        <taxon>Eukaryota</taxon>
        <taxon>Fungi</taxon>
        <taxon>Dikarya</taxon>
        <taxon>Ascomycota</taxon>
        <taxon>Pezizomycotina</taxon>
        <taxon>Eurotiomycetes</taxon>
        <taxon>Chaetothyriomycetidae</taxon>
        <taxon>Verrucariales</taxon>
        <taxon>Verrucariaceae</taxon>
        <taxon>Endocarpon</taxon>
    </lineage>
</organism>
<dbReference type="InterPro" id="IPR059181">
    <property type="entry name" value="RWDD2A-B_C"/>
</dbReference>
<proteinExistence type="predicted"/>
<keyword evidence="2" id="KW-1185">Reference proteome</keyword>
<gene>
    <name evidence="1" type="ORF">GJ744_010588</name>
</gene>
<dbReference type="EMBL" id="JAACFV010000007">
    <property type="protein sequence ID" value="KAF7513192.1"/>
    <property type="molecule type" value="Genomic_DNA"/>
</dbReference>
<name>A0A8H7E8I5_9EURO</name>
<dbReference type="OrthoDB" id="432412at2759"/>
<sequence length="135" mass="15058">MFPTMHHALIRTHHITSRKKVATLKAAAKKHGCSALLRSGGTPGIMYVRGEEEGVREWVGVVHGLHYKDYHLVAAPAAIEPTPAKSGPYTTPPSLAKDADNTWSFEEIDTVKEFGKQMEEKGVLEWWRKAMDFTS</sequence>
<reference evidence="1" key="1">
    <citation type="submission" date="2020-02" db="EMBL/GenBank/DDBJ databases">
        <authorList>
            <person name="Palmer J.M."/>
        </authorList>
    </citation>
    <scope>NUCLEOTIDE SEQUENCE</scope>
    <source>
        <strain evidence="1">EPUS1.4</strain>
        <tissue evidence="1">Thallus</tissue>
    </source>
</reference>
<evidence type="ECO:0000313" key="2">
    <source>
        <dbReference type="Proteomes" id="UP000606974"/>
    </source>
</evidence>
<comment type="caution">
    <text evidence="1">The sequence shown here is derived from an EMBL/GenBank/DDBJ whole genome shotgun (WGS) entry which is preliminary data.</text>
</comment>
<evidence type="ECO:0000313" key="1">
    <source>
        <dbReference type="EMBL" id="KAF7513192.1"/>
    </source>
</evidence>
<protein>
    <submittedName>
        <fullName evidence="1">Uncharacterized protein</fullName>
    </submittedName>
</protein>
<dbReference type="AlphaFoldDB" id="A0A8H7E8I5"/>